<proteinExistence type="inferred from homology"/>
<dbReference type="InterPro" id="IPR040039">
    <property type="entry name" value="PIGX"/>
</dbReference>
<dbReference type="AlphaFoldDB" id="A0A9W8MU14"/>
<evidence type="ECO:0000313" key="12">
    <source>
        <dbReference type="Proteomes" id="UP001148786"/>
    </source>
</evidence>
<evidence type="ECO:0000256" key="5">
    <source>
        <dbReference type="ARBA" id="ARBA00022692"/>
    </source>
</evidence>
<protein>
    <recommendedName>
        <fullName evidence="10">Protein PBN1</fullName>
    </recommendedName>
</protein>
<keyword evidence="9" id="KW-0325">Glycoprotein</keyword>
<evidence type="ECO:0000256" key="8">
    <source>
        <dbReference type="ARBA" id="ARBA00023136"/>
    </source>
</evidence>
<sequence>MAYLVSELSPAKGFHPTSASSVYLPGPIPQYESCSLHLYYSLPPPVFVDTHELGQRSSSYTFSHWGSRDVEKPVHALPQETSEVLINVQIPQEGYADEEEMELNVEVPMHLRYGTPRSTATSKESEGKPYEEIQVEWPHAFLLCASTSSLKSRVAQPSLPAHILAALPSRPSRKLIPIPPHSNFTETTTTLLLPLGNPYDLAFVEPFTAMTVLICFLWIVRVAWKTSRRTEVDTSSRPKTD</sequence>
<comment type="subcellular location">
    <subcellularLocation>
        <location evidence="1 10">Endoplasmic reticulum membrane</location>
        <topology evidence="1 10">Single-pass membrane protein</topology>
    </subcellularLocation>
</comment>
<comment type="caution">
    <text evidence="11">The sequence shown here is derived from an EMBL/GenBank/DDBJ whole genome shotgun (WGS) entry which is preliminary data.</text>
</comment>
<feature type="transmembrane region" description="Helical" evidence="10">
    <location>
        <begin position="201"/>
        <end position="220"/>
    </location>
</feature>
<dbReference type="EMBL" id="JANKHO010001294">
    <property type="protein sequence ID" value="KAJ3502344.1"/>
    <property type="molecule type" value="Genomic_DNA"/>
</dbReference>
<evidence type="ECO:0000256" key="1">
    <source>
        <dbReference type="ARBA" id="ARBA00004389"/>
    </source>
</evidence>
<evidence type="ECO:0000313" key="11">
    <source>
        <dbReference type="EMBL" id="KAJ3502344.1"/>
    </source>
</evidence>
<evidence type="ECO:0000256" key="7">
    <source>
        <dbReference type="ARBA" id="ARBA00022989"/>
    </source>
</evidence>
<keyword evidence="4 10" id="KW-0337">GPI-anchor biosynthesis</keyword>
<keyword evidence="7 10" id="KW-1133">Transmembrane helix</keyword>
<dbReference type="OrthoDB" id="5546453at2759"/>
<evidence type="ECO:0000256" key="3">
    <source>
        <dbReference type="ARBA" id="ARBA00010345"/>
    </source>
</evidence>
<comment type="pathway">
    <text evidence="2 10">Glycolipid biosynthesis; glycosylphosphatidylinositol-anchor biosynthesis.</text>
</comment>
<evidence type="ECO:0000256" key="10">
    <source>
        <dbReference type="RuleBase" id="RU366056"/>
    </source>
</evidence>
<dbReference type="Proteomes" id="UP001148786">
    <property type="component" value="Unassembled WGS sequence"/>
</dbReference>
<dbReference type="GO" id="GO:0006506">
    <property type="term" value="P:GPI anchor biosynthetic process"/>
    <property type="evidence" value="ECO:0007669"/>
    <property type="project" value="UniProtKB-KW"/>
</dbReference>
<dbReference type="InterPro" id="IPR013233">
    <property type="entry name" value="PIG-X/PBN1"/>
</dbReference>
<dbReference type="PANTHER" id="PTHR28650:SF1">
    <property type="entry name" value="PHOSPHATIDYLINOSITOL-GLYCAN BIOSYNTHESIS CLASS X PROTEIN"/>
    <property type="match status" value="1"/>
</dbReference>
<keyword evidence="8 10" id="KW-0472">Membrane</keyword>
<dbReference type="Pfam" id="PF08320">
    <property type="entry name" value="PIG-X"/>
    <property type="match status" value="1"/>
</dbReference>
<keyword evidence="5 10" id="KW-0812">Transmembrane</keyword>
<evidence type="ECO:0000256" key="9">
    <source>
        <dbReference type="ARBA" id="ARBA00023180"/>
    </source>
</evidence>
<organism evidence="11 12">
    <name type="scientific">Agrocybe chaxingu</name>
    <dbReference type="NCBI Taxonomy" id="84603"/>
    <lineage>
        <taxon>Eukaryota</taxon>
        <taxon>Fungi</taxon>
        <taxon>Dikarya</taxon>
        <taxon>Basidiomycota</taxon>
        <taxon>Agaricomycotina</taxon>
        <taxon>Agaricomycetes</taxon>
        <taxon>Agaricomycetidae</taxon>
        <taxon>Agaricales</taxon>
        <taxon>Agaricineae</taxon>
        <taxon>Strophariaceae</taxon>
        <taxon>Agrocybe</taxon>
    </lineage>
</organism>
<evidence type="ECO:0000256" key="6">
    <source>
        <dbReference type="ARBA" id="ARBA00022824"/>
    </source>
</evidence>
<accession>A0A9W8MU14</accession>
<name>A0A9W8MU14_9AGAR</name>
<evidence type="ECO:0000256" key="4">
    <source>
        <dbReference type="ARBA" id="ARBA00022502"/>
    </source>
</evidence>
<reference evidence="11" key="1">
    <citation type="submission" date="2022-07" db="EMBL/GenBank/DDBJ databases">
        <title>Genome Sequence of Agrocybe chaxingu.</title>
        <authorList>
            <person name="Buettner E."/>
        </authorList>
    </citation>
    <scope>NUCLEOTIDE SEQUENCE</scope>
    <source>
        <strain evidence="11">MP-N11</strain>
    </source>
</reference>
<dbReference type="SMART" id="SM00780">
    <property type="entry name" value="PIG-X"/>
    <property type="match status" value="1"/>
</dbReference>
<keyword evidence="6 10" id="KW-0256">Endoplasmic reticulum</keyword>
<gene>
    <name evidence="11" type="ORF">NLJ89_g8930</name>
</gene>
<dbReference type="GO" id="GO:0005789">
    <property type="term" value="C:endoplasmic reticulum membrane"/>
    <property type="evidence" value="ECO:0007669"/>
    <property type="project" value="UniProtKB-SubCell"/>
</dbReference>
<comment type="similarity">
    <text evidence="3 10">Belongs to the PIGX family.</text>
</comment>
<keyword evidence="12" id="KW-1185">Reference proteome</keyword>
<evidence type="ECO:0000256" key="2">
    <source>
        <dbReference type="ARBA" id="ARBA00004687"/>
    </source>
</evidence>
<comment type="function">
    <text evidence="10">Required for proper folding and/or the stability of a subset of proteins in the endoplasmic reticulum. Component of glycosylphosphatidylinositol-mannosyltransferase 1 which transfers the first of the 4 mannoses in the GPI-anchor precursors during GPI-anchor biosynthesis. Probably acts by stabilizing the mannosyltransferase GPI14.</text>
</comment>
<dbReference type="PANTHER" id="PTHR28650">
    <property type="entry name" value="PHOSPHATIDYLINOSITOL-GLYCAN BIOSYNTHESIS CLASS X PROTEIN"/>
    <property type="match status" value="1"/>
</dbReference>